<dbReference type="SUPFAM" id="SSF54637">
    <property type="entry name" value="Thioesterase/thiol ester dehydrase-isomerase"/>
    <property type="match status" value="1"/>
</dbReference>
<dbReference type="InterPro" id="IPR029069">
    <property type="entry name" value="HotDog_dom_sf"/>
</dbReference>
<evidence type="ECO:0000259" key="1">
    <source>
        <dbReference type="Pfam" id="PF13452"/>
    </source>
</evidence>
<reference evidence="2" key="1">
    <citation type="submission" date="2022-06" db="EMBL/GenBank/DDBJ databases">
        <title>Isolation and Genomics of Futiania mangrovii gen. nov., sp. nov., a Rare and Metabolically-versatile member in the Class Alphaproteobacteria.</title>
        <authorList>
            <person name="Liu L."/>
            <person name="Huang W.-C."/>
            <person name="Pan J."/>
            <person name="Li J."/>
            <person name="Huang Y."/>
            <person name="Du H."/>
            <person name="Liu Y."/>
            <person name="Li M."/>
        </authorList>
    </citation>
    <scope>NUCLEOTIDE SEQUENCE</scope>
    <source>
        <strain evidence="2">FT118</strain>
    </source>
</reference>
<keyword evidence="3" id="KW-1185">Reference proteome</keyword>
<comment type="caution">
    <text evidence="2">The sequence shown here is derived from an EMBL/GenBank/DDBJ whole genome shotgun (WGS) entry which is preliminary data.</text>
</comment>
<dbReference type="RefSeq" id="WP_269332608.1">
    <property type="nucleotide sequence ID" value="NZ_JAMZFT010000002.1"/>
</dbReference>
<dbReference type="Pfam" id="PF13452">
    <property type="entry name" value="FAS1_DH_region"/>
    <property type="match status" value="1"/>
</dbReference>
<protein>
    <submittedName>
        <fullName evidence="2">MaoC family dehydratase N-terminal domain-containing protein</fullName>
    </submittedName>
</protein>
<dbReference type="Proteomes" id="UP001055804">
    <property type="component" value="Unassembled WGS sequence"/>
</dbReference>
<evidence type="ECO:0000313" key="3">
    <source>
        <dbReference type="Proteomes" id="UP001055804"/>
    </source>
</evidence>
<sequence>MTDEPKLLGEGYYWNELKPGMRFRTFGRTITEADLVSFINCTGMVEVLFTNEEFRKSHSAIKGRVVPGAFIYAIAEGLVLTGMGQATGLAFLHTDMDVKAPTVVGDTVHVEIEVTEARAASKGNRGLVRTKNRIVNQRGETVIEYSPLRLMQGR</sequence>
<dbReference type="PANTHER" id="PTHR43664">
    <property type="entry name" value="MONOAMINE OXIDASE-RELATED"/>
    <property type="match status" value="1"/>
</dbReference>
<evidence type="ECO:0000313" key="2">
    <source>
        <dbReference type="EMBL" id="MCP1336657.1"/>
    </source>
</evidence>
<dbReference type="Gene3D" id="3.10.129.10">
    <property type="entry name" value="Hotdog Thioesterase"/>
    <property type="match status" value="1"/>
</dbReference>
<feature type="domain" description="FAS1-like dehydratase" evidence="1">
    <location>
        <begin position="20"/>
        <end position="144"/>
    </location>
</feature>
<dbReference type="AlphaFoldDB" id="A0A9J6PDF4"/>
<dbReference type="PANTHER" id="PTHR43664:SF1">
    <property type="entry name" value="BETA-METHYLMALYL-COA DEHYDRATASE"/>
    <property type="match status" value="1"/>
</dbReference>
<gene>
    <name evidence="2" type="ORF">NJQ99_09585</name>
</gene>
<name>A0A9J6PDF4_9PROT</name>
<dbReference type="InterPro" id="IPR052342">
    <property type="entry name" value="MCH/BMMD"/>
</dbReference>
<organism evidence="2 3">
    <name type="scientific">Futiania mangrovi</name>
    <dbReference type="NCBI Taxonomy" id="2959716"/>
    <lineage>
        <taxon>Bacteria</taxon>
        <taxon>Pseudomonadati</taxon>
        <taxon>Pseudomonadota</taxon>
        <taxon>Alphaproteobacteria</taxon>
        <taxon>Futianiales</taxon>
        <taxon>Futianiaceae</taxon>
        <taxon>Futiania</taxon>
    </lineage>
</organism>
<dbReference type="InterPro" id="IPR039569">
    <property type="entry name" value="FAS1-like_DH_region"/>
</dbReference>
<dbReference type="EMBL" id="JAMZFT010000002">
    <property type="protein sequence ID" value="MCP1336657.1"/>
    <property type="molecule type" value="Genomic_DNA"/>
</dbReference>
<proteinExistence type="predicted"/>
<accession>A0A9J6PDF4</accession>